<proteinExistence type="predicted"/>
<evidence type="ECO:0000313" key="2">
    <source>
        <dbReference type="EMBL" id="MXU65338.1"/>
    </source>
</evidence>
<dbReference type="SMART" id="SM00858">
    <property type="entry name" value="SAF"/>
    <property type="match status" value="1"/>
</dbReference>
<keyword evidence="3" id="KW-1185">Reference proteome</keyword>
<dbReference type="AlphaFoldDB" id="A0A6B0TUS8"/>
<gene>
    <name evidence="2" type="primary">cpaB</name>
    <name evidence="2" type="ORF">GSH16_07745</name>
</gene>
<dbReference type="InterPro" id="IPR031571">
    <property type="entry name" value="RcpC_dom"/>
</dbReference>
<dbReference type="EMBL" id="WUWG01000003">
    <property type="protein sequence ID" value="MXU65338.1"/>
    <property type="molecule type" value="Genomic_DNA"/>
</dbReference>
<protein>
    <submittedName>
        <fullName evidence="2">Flp pilus assembly protein CpaB</fullName>
    </submittedName>
</protein>
<reference evidence="2 3" key="1">
    <citation type="submission" date="2019-12" db="EMBL/GenBank/DDBJ databases">
        <title>Strain KN286 was isolated from seawater, which was collected from Caroline Seamount in the tropical western Pacific.</title>
        <authorList>
            <person name="Wang Q."/>
        </authorList>
    </citation>
    <scope>NUCLEOTIDE SEQUENCE [LARGE SCALE GENOMIC DNA]</scope>
    <source>
        <strain evidence="2 3">KN286</strain>
    </source>
</reference>
<dbReference type="InterPro" id="IPR013974">
    <property type="entry name" value="SAF"/>
</dbReference>
<sequence>MRGIFILVLLAGLGLAGFAVYMVMQQFEDYEIRMAALQANATPAIELTTVVVAEKPLPFGKALDREDAVEIEWPAEYVPEGAFTSLDDLFGPEGTDPRAILRQMERHEPILISKVTKFGQDAGLRARLSKGMRAFTLRVDVATGVSGFIQPGDRIDIYWTGRQSDKTITKLLLEDVEIIAVDQISDQDLSRPIVARTVTVEVSPRRVAELAQAQGSGRLSLSLRGLSDSEEVGEVEVDQKDITGEIERVVVEEKRCFLTVVRAGKREQIPTPCQE</sequence>
<dbReference type="InterPro" id="IPR017592">
    <property type="entry name" value="Pilus_assmbl_Flp-typ_CpaB"/>
</dbReference>
<comment type="caution">
    <text evidence="2">The sequence shown here is derived from an EMBL/GenBank/DDBJ whole genome shotgun (WGS) entry which is preliminary data.</text>
</comment>
<feature type="domain" description="SAF" evidence="1">
    <location>
        <begin position="48"/>
        <end position="116"/>
    </location>
</feature>
<evidence type="ECO:0000259" key="1">
    <source>
        <dbReference type="SMART" id="SM00858"/>
    </source>
</evidence>
<dbReference type="RefSeq" id="WP_160853723.1">
    <property type="nucleotide sequence ID" value="NZ_WUWG01000003.1"/>
</dbReference>
<dbReference type="Proteomes" id="UP000436016">
    <property type="component" value="Unassembled WGS sequence"/>
</dbReference>
<name>A0A6B0TUS8_9RHOB</name>
<dbReference type="CDD" id="cd11614">
    <property type="entry name" value="SAF_CpaB_FlgA_like"/>
    <property type="match status" value="1"/>
</dbReference>
<dbReference type="Pfam" id="PF16976">
    <property type="entry name" value="RcpC"/>
    <property type="match status" value="1"/>
</dbReference>
<dbReference type="NCBIfam" id="TIGR03177">
    <property type="entry name" value="pilus_cpaB"/>
    <property type="match status" value="1"/>
</dbReference>
<evidence type="ECO:0000313" key="3">
    <source>
        <dbReference type="Proteomes" id="UP000436016"/>
    </source>
</evidence>
<organism evidence="2 3">
    <name type="scientific">Oceanomicrobium pacificus</name>
    <dbReference type="NCBI Taxonomy" id="2692916"/>
    <lineage>
        <taxon>Bacteria</taxon>
        <taxon>Pseudomonadati</taxon>
        <taxon>Pseudomonadota</taxon>
        <taxon>Alphaproteobacteria</taxon>
        <taxon>Rhodobacterales</taxon>
        <taxon>Paracoccaceae</taxon>
        <taxon>Oceanomicrobium</taxon>
    </lineage>
</organism>
<accession>A0A6B0TUS8</accession>